<reference evidence="1 2" key="1">
    <citation type="submission" date="2019-03" db="EMBL/GenBank/DDBJ databases">
        <title>Genomics of glacier-inhabiting Cryobacterium strains.</title>
        <authorList>
            <person name="Liu Q."/>
            <person name="Xin Y.-H."/>
        </authorList>
    </citation>
    <scope>NUCLEOTIDE SEQUENCE [LARGE SCALE GENOMIC DNA]</scope>
    <source>
        <strain evidence="1 2">Sr47</strain>
    </source>
</reference>
<comment type="caution">
    <text evidence="1">The sequence shown here is derived from an EMBL/GenBank/DDBJ whole genome shotgun (WGS) entry which is preliminary data.</text>
</comment>
<proteinExistence type="predicted"/>
<evidence type="ECO:0000313" key="1">
    <source>
        <dbReference type="EMBL" id="TFB46507.1"/>
    </source>
</evidence>
<dbReference type="EMBL" id="SOEZ01000079">
    <property type="protein sequence ID" value="TFB46507.1"/>
    <property type="molecule type" value="Genomic_DNA"/>
</dbReference>
<evidence type="ECO:0000313" key="2">
    <source>
        <dbReference type="Proteomes" id="UP000297866"/>
    </source>
</evidence>
<dbReference type="RefSeq" id="WP_134493152.1">
    <property type="nucleotide sequence ID" value="NZ_SOEZ01000079.1"/>
</dbReference>
<gene>
    <name evidence="1" type="ORF">E3O23_17110</name>
</gene>
<keyword evidence="2" id="KW-1185">Reference proteome</keyword>
<dbReference type="OrthoDB" id="9934512at2"/>
<dbReference type="AlphaFoldDB" id="A0A4R8UCQ0"/>
<name>A0A4R8UCQ0_9MICO</name>
<organism evidence="1 2">
    <name type="scientific">Cryobacterium tagatosivorans</name>
    <dbReference type="NCBI Taxonomy" id="1259199"/>
    <lineage>
        <taxon>Bacteria</taxon>
        <taxon>Bacillati</taxon>
        <taxon>Actinomycetota</taxon>
        <taxon>Actinomycetes</taxon>
        <taxon>Micrococcales</taxon>
        <taxon>Microbacteriaceae</taxon>
        <taxon>Cryobacterium</taxon>
    </lineage>
</organism>
<accession>A0A4R8UCQ0</accession>
<sequence>MSTTYTNPEDNEAEGIRRNRRVTSIAKTYTKSVAEDRAQIDQALKAGLTLSTNALLRAGYADNAEAALTELNQKDN</sequence>
<dbReference type="Proteomes" id="UP000297866">
    <property type="component" value="Unassembled WGS sequence"/>
</dbReference>
<protein>
    <submittedName>
        <fullName evidence="1">Uncharacterized protein</fullName>
    </submittedName>
</protein>